<dbReference type="Pfam" id="PF04140">
    <property type="entry name" value="ICMT"/>
    <property type="match status" value="1"/>
</dbReference>
<organism evidence="11 12">
    <name type="scientific">Cylindrobasidium torrendii FP15055 ss-10</name>
    <dbReference type="NCBI Taxonomy" id="1314674"/>
    <lineage>
        <taxon>Eukaryota</taxon>
        <taxon>Fungi</taxon>
        <taxon>Dikarya</taxon>
        <taxon>Basidiomycota</taxon>
        <taxon>Agaricomycotina</taxon>
        <taxon>Agaricomycetes</taxon>
        <taxon>Agaricomycetidae</taxon>
        <taxon>Agaricales</taxon>
        <taxon>Marasmiineae</taxon>
        <taxon>Physalacriaceae</taxon>
        <taxon>Cylindrobasidium</taxon>
    </lineage>
</organism>
<dbReference type="GO" id="GO:0005789">
    <property type="term" value="C:endoplasmic reticulum membrane"/>
    <property type="evidence" value="ECO:0007669"/>
    <property type="project" value="UniProtKB-SubCell"/>
</dbReference>
<evidence type="ECO:0000256" key="7">
    <source>
        <dbReference type="ARBA" id="ARBA00022692"/>
    </source>
</evidence>
<comment type="subcellular location">
    <subcellularLocation>
        <location evidence="10">Endoplasmic reticulum membrane</location>
        <topology evidence="10">Multi-pass membrane protein</topology>
    </subcellularLocation>
    <subcellularLocation>
        <location evidence="1">Membrane</location>
        <topology evidence="1">Multi-pass membrane protein</topology>
    </subcellularLocation>
</comment>
<protein>
    <recommendedName>
        <fullName evidence="3 10">Protein-S-isoprenylcysteine O-methyltransferase</fullName>
        <ecNumber evidence="3 10">2.1.1.100</ecNumber>
    </recommendedName>
</protein>
<evidence type="ECO:0000256" key="6">
    <source>
        <dbReference type="ARBA" id="ARBA00022691"/>
    </source>
</evidence>
<evidence type="ECO:0000256" key="3">
    <source>
        <dbReference type="ARBA" id="ARBA00012151"/>
    </source>
</evidence>
<keyword evidence="10" id="KW-0256">Endoplasmic reticulum</keyword>
<comment type="similarity">
    <text evidence="2 10">Belongs to the class VI-like SAM-binding methyltransferase superfamily. Isoprenylcysteine carboxyl methyltransferase family.</text>
</comment>
<dbReference type="STRING" id="1314674.A0A0D7BWJ8"/>
<accession>A0A0D7BWJ8</accession>
<evidence type="ECO:0000256" key="1">
    <source>
        <dbReference type="ARBA" id="ARBA00004141"/>
    </source>
</evidence>
<evidence type="ECO:0000256" key="2">
    <source>
        <dbReference type="ARBA" id="ARBA00009140"/>
    </source>
</evidence>
<dbReference type="GO" id="GO:0004671">
    <property type="term" value="F:protein C-terminal S-isoprenylcysteine carboxyl O-methyltransferase activity"/>
    <property type="evidence" value="ECO:0007669"/>
    <property type="project" value="UniProtKB-EC"/>
</dbReference>
<reference evidence="11 12" key="1">
    <citation type="journal article" date="2015" name="Fungal Genet. Biol.">
        <title>Evolution of novel wood decay mechanisms in Agaricales revealed by the genome sequences of Fistulina hepatica and Cylindrobasidium torrendii.</title>
        <authorList>
            <person name="Floudas D."/>
            <person name="Held B.W."/>
            <person name="Riley R."/>
            <person name="Nagy L.G."/>
            <person name="Koehler G."/>
            <person name="Ransdell A.S."/>
            <person name="Younus H."/>
            <person name="Chow J."/>
            <person name="Chiniquy J."/>
            <person name="Lipzen A."/>
            <person name="Tritt A."/>
            <person name="Sun H."/>
            <person name="Haridas S."/>
            <person name="LaButti K."/>
            <person name="Ohm R.A."/>
            <person name="Kues U."/>
            <person name="Blanchette R.A."/>
            <person name="Grigoriev I.V."/>
            <person name="Minto R.E."/>
            <person name="Hibbett D.S."/>
        </authorList>
    </citation>
    <scope>NUCLEOTIDE SEQUENCE [LARGE SCALE GENOMIC DNA]</scope>
    <source>
        <strain evidence="11 12">FP15055 ss-10</strain>
    </source>
</reference>
<keyword evidence="7 10" id="KW-0812">Transmembrane</keyword>
<dbReference type="PANTHER" id="PTHR12714">
    <property type="entry name" value="PROTEIN-S ISOPRENYLCYSTEINE O-METHYLTRANSFERASE"/>
    <property type="match status" value="1"/>
</dbReference>
<dbReference type="PROSITE" id="PS51564">
    <property type="entry name" value="SAM_ICMT"/>
    <property type="match status" value="1"/>
</dbReference>
<dbReference type="InterPro" id="IPR025770">
    <property type="entry name" value="PPMT_MeTrfase"/>
</dbReference>
<evidence type="ECO:0000256" key="5">
    <source>
        <dbReference type="ARBA" id="ARBA00022679"/>
    </source>
</evidence>
<feature type="transmembrane region" description="Helical" evidence="10">
    <location>
        <begin position="35"/>
        <end position="56"/>
    </location>
</feature>
<evidence type="ECO:0000256" key="9">
    <source>
        <dbReference type="ARBA" id="ARBA00023136"/>
    </source>
</evidence>
<evidence type="ECO:0000256" key="4">
    <source>
        <dbReference type="ARBA" id="ARBA00022603"/>
    </source>
</evidence>
<dbReference type="Proteomes" id="UP000054007">
    <property type="component" value="Unassembled WGS sequence"/>
</dbReference>
<keyword evidence="12" id="KW-1185">Reference proteome</keyword>
<keyword evidence="6 10" id="KW-0949">S-adenosyl-L-methionine</keyword>
<dbReference type="EC" id="2.1.1.100" evidence="3 10"/>
<feature type="transmembrane region" description="Helical" evidence="10">
    <location>
        <begin position="63"/>
        <end position="83"/>
    </location>
</feature>
<dbReference type="AlphaFoldDB" id="A0A0D7BWJ8"/>
<keyword evidence="9 10" id="KW-0472">Membrane</keyword>
<keyword evidence="4 10" id="KW-0489">Methyltransferase</keyword>
<evidence type="ECO:0000256" key="8">
    <source>
        <dbReference type="ARBA" id="ARBA00022989"/>
    </source>
</evidence>
<evidence type="ECO:0000256" key="10">
    <source>
        <dbReference type="RuleBase" id="RU362022"/>
    </source>
</evidence>
<dbReference type="InterPro" id="IPR007269">
    <property type="entry name" value="ICMT_MeTrfase"/>
</dbReference>
<evidence type="ECO:0000313" key="11">
    <source>
        <dbReference type="EMBL" id="KIY74016.1"/>
    </source>
</evidence>
<dbReference type="GO" id="GO:0032259">
    <property type="term" value="P:methylation"/>
    <property type="evidence" value="ECO:0007669"/>
    <property type="project" value="UniProtKB-KW"/>
</dbReference>
<dbReference type="EMBL" id="KN880432">
    <property type="protein sequence ID" value="KIY74016.1"/>
    <property type="molecule type" value="Genomic_DNA"/>
</dbReference>
<feature type="transmembrane region" description="Helical" evidence="10">
    <location>
        <begin position="135"/>
        <end position="160"/>
    </location>
</feature>
<comment type="catalytic activity">
    <reaction evidence="10">
        <text>[protein]-C-terminal S-[(2E,6E)-farnesyl]-L-cysteine + S-adenosyl-L-methionine = [protein]-C-terminal S-[(2E,6E)-farnesyl]-L-cysteine methyl ester + S-adenosyl-L-homocysteine</text>
        <dbReference type="Rhea" id="RHEA:21672"/>
        <dbReference type="Rhea" id="RHEA-COMP:12125"/>
        <dbReference type="Rhea" id="RHEA-COMP:12126"/>
        <dbReference type="ChEBI" id="CHEBI:57856"/>
        <dbReference type="ChEBI" id="CHEBI:59789"/>
        <dbReference type="ChEBI" id="CHEBI:90510"/>
        <dbReference type="ChEBI" id="CHEBI:90511"/>
        <dbReference type="EC" id="2.1.1.100"/>
    </reaction>
</comment>
<gene>
    <name evidence="11" type="ORF">CYLTODRAFT_416295</name>
</gene>
<evidence type="ECO:0000313" key="12">
    <source>
        <dbReference type="Proteomes" id="UP000054007"/>
    </source>
</evidence>
<name>A0A0D7BWJ8_9AGAR</name>
<dbReference type="OrthoDB" id="422086at2759"/>
<proteinExistence type="inferred from homology"/>
<dbReference type="Gene3D" id="1.20.120.1630">
    <property type="match status" value="1"/>
</dbReference>
<keyword evidence="8 10" id="KW-1133">Transmembrane helix</keyword>
<feature type="transmembrane region" description="Helical" evidence="10">
    <location>
        <begin position="204"/>
        <end position="222"/>
    </location>
</feature>
<dbReference type="PANTHER" id="PTHR12714:SF9">
    <property type="entry name" value="PROTEIN-S-ISOPRENYLCYSTEINE O-METHYLTRANSFERASE"/>
    <property type="match status" value="1"/>
</dbReference>
<sequence>MPDIDATVAQRAQHPLTTIPDRAYSPHSRIPNTPLAVSAVSFGLGCTFSLGFVTFALGGFESVWWATYQLGFFAAAWAAFHWAEFAVTAGWNLHKCSIDSFLLENGAPYHIANASAVVEYLITLWFKPQWKANPWVSLVGILLVVTGQALRSGAMIFAASNFSHIIEYRKRKDHELVTTGIYAYFRHPSYTGFFYWAVGTQLVLQNPLNFCIFTIVVWRFFYYRTRSEEQLLVKFFGDQYIEYRKRVGTWIPFIP</sequence>
<keyword evidence="5" id="KW-0808">Transferase</keyword>